<evidence type="ECO:0000256" key="7">
    <source>
        <dbReference type="ARBA" id="ARBA00023186"/>
    </source>
</evidence>
<reference evidence="9 10" key="1">
    <citation type="submission" date="2018-12" db="EMBL/GenBank/DDBJ databases">
        <title>Complete genome sequence of Flaviflexus sp. H23T48.</title>
        <authorList>
            <person name="Bae J.-W."/>
            <person name="Lee J.-Y."/>
        </authorList>
    </citation>
    <scope>NUCLEOTIDE SEQUENCE [LARGE SCALE GENOMIC DNA]</scope>
    <source>
        <strain evidence="9 10">H23T48</strain>
    </source>
</reference>
<evidence type="ECO:0000256" key="5">
    <source>
        <dbReference type="ARBA" id="ARBA00022833"/>
    </source>
</evidence>
<keyword evidence="4" id="KW-0863">Zinc-finger</keyword>
<dbReference type="AlphaFoldDB" id="A0A3Q9G881"/>
<evidence type="ECO:0000313" key="10">
    <source>
        <dbReference type="Proteomes" id="UP000280344"/>
    </source>
</evidence>
<dbReference type="OrthoDB" id="9779889at2"/>
<dbReference type="KEGG" id="flh:EJ997_08500"/>
<accession>A0A3Q9G881</accession>
<dbReference type="EMBL" id="CP034593">
    <property type="protein sequence ID" value="AZQ77365.1"/>
    <property type="molecule type" value="Genomic_DNA"/>
</dbReference>
<dbReference type="GO" id="GO:0008270">
    <property type="term" value="F:zinc ion binding"/>
    <property type="evidence" value="ECO:0007669"/>
    <property type="project" value="UniProtKB-KW"/>
</dbReference>
<proteinExistence type="predicted"/>
<dbReference type="Proteomes" id="UP000280344">
    <property type="component" value="Chromosome"/>
</dbReference>
<evidence type="ECO:0000256" key="4">
    <source>
        <dbReference type="ARBA" id="ARBA00022771"/>
    </source>
</evidence>
<dbReference type="PANTHER" id="PTHR43096:SF54">
    <property type="entry name" value="CHAPERONE PROTEIN DNAJ 1"/>
    <property type="match status" value="1"/>
</dbReference>
<dbReference type="CDD" id="cd10747">
    <property type="entry name" value="DnaJ_C"/>
    <property type="match status" value="1"/>
</dbReference>
<keyword evidence="6" id="KW-0346">Stress response</keyword>
<keyword evidence="7" id="KW-0143">Chaperone</keyword>
<keyword evidence="1" id="KW-0235">DNA replication</keyword>
<dbReference type="SUPFAM" id="SSF49493">
    <property type="entry name" value="HSP40/DnaJ peptide-binding domain"/>
    <property type="match status" value="2"/>
</dbReference>
<evidence type="ECO:0000256" key="6">
    <source>
        <dbReference type="ARBA" id="ARBA00023016"/>
    </source>
</evidence>
<gene>
    <name evidence="9" type="ORF">EJ997_08500</name>
</gene>
<dbReference type="GO" id="GO:0042026">
    <property type="term" value="P:protein refolding"/>
    <property type="evidence" value="ECO:0007669"/>
    <property type="project" value="TreeGrafter"/>
</dbReference>
<dbReference type="Gene3D" id="2.60.260.20">
    <property type="entry name" value="Urease metallochaperone UreE, N-terminal domain"/>
    <property type="match status" value="2"/>
</dbReference>
<dbReference type="GO" id="GO:0006260">
    <property type="term" value="P:DNA replication"/>
    <property type="evidence" value="ECO:0007669"/>
    <property type="project" value="UniProtKB-KW"/>
</dbReference>
<dbReference type="FunFam" id="2.60.260.20:FF:000005">
    <property type="entry name" value="Chaperone protein dnaJ 1, mitochondrial"/>
    <property type="match status" value="1"/>
</dbReference>
<dbReference type="GO" id="GO:0005737">
    <property type="term" value="C:cytoplasm"/>
    <property type="evidence" value="ECO:0007669"/>
    <property type="project" value="TreeGrafter"/>
</dbReference>
<evidence type="ECO:0000259" key="8">
    <source>
        <dbReference type="Pfam" id="PF01556"/>
    </source>
</evidence>
<keyword evidence="10" id="KW-1185">Reference proteome</keyword>
<dbReference type="InterPro" id="IPR002939">
    <property type="entry name" value="DnaJ_C"/>
</dbReference>
<sequence>MSLAQAVQGATIQVSNHGQRYSAKVPAGVSDGQKIRLRGKGQPGQNGGEAGDLLITVTVEKHPVFELDGKNVRMTLPVSFSEAALGAKVSVPTVHGDTVTVKIPSGSSSGSTLRVRGRGVKGKGLPGDMLVTLKIVVPKKLSAEAKAAVEAFQEATGDADPRADLVRMAEVS</sequence>
<dbReference type="InterPro" id="IPR008971">
    <property type="entry name" value="HSP40/DnaJ_pept-bd"/>
</dbReference>
<name>A0A3Q9G881_9ACTO</name>
<dbReference type="PANTHER" id="PTHR43096">
    <property type="entry name" value="DNAJ HOMOLOG 1, MITOCHONDRIAL-RELATED"/>
    <property type="match status" value="1"/>
</dbReference>
<keyword evidence="5" id="KW-0862">Zinc</keyword>
<feature type="domain" description="Chaperone DnaJ C-terminal" evidence="8">
    <location>
        <begin position="2"/>
        <end position="138"/>
    </location>
</feature>
<organism evidence="9 10">
    <name type="scientific">Flaviflexus ciconiae</name>
    <dbReference type="NCBI Taxonomy" id="2496867"/>
    <lineage>
        <taxon>Bacteria</taxon>
        <taxon>Bacillati</taxon>
        <taxon>Actinomycetota</taxon>
        <taxon>Actinomycetes</taxon>
        <taxon>Actinomycetales</taxon>
        <taxon>Actinomycetaceae</taxon>
        <taxon>Flaviflexus</taxon>
    </lineage>
</organism>
<keyword evidence="2" id="KW-0479">Metal-binding</keyword>
<dbReference type="GO" id="GO:0051082">
    <property type="term" value="F:unfolded protein binding"/>
    <property type="evidence" value="ECO:0007669"/>
    <property type="project" value="InterPro"/>
</dbReference>
<keyword evidence="3" id="KW-0677">Repeat</keyword>
<evidence type="ECO:0000256" key="1">
    <source>
        <dbReference type="ARBA" id="ARBA00022705"/>
    </source>
</evidence>
<evidence type="ECO:0000256" key="2">
    <source>
        <dbReference type="ARBA" id="ARBA00022723"/>
    </source>
</evidence>
<evidence type="ECO:0000256" key="3">
    <source>
        <dbReference type="ARBA" id="ARBA00022737"/>
    </source>
</evidence>
<protein>
    <recommendedName>
        <fullName evidence="8">Chaperone DnaJ C-terminal domain-containing protein</fullName>
    </recommendedName>
</protein>
<dbReference type="Pfam" id="PF01556">
    <property type="entry name" value="DnaJ_C"/>
    <property type="match status" value="1"/>
</dbReference>
<evidence type="ECO:0000313" key="9">
    <source>
        <dbReference type="EMBL" id="AZQ77365.1"/>
    </source>
</evidence>